<protein>
    <submittedName>
        <fullName evidence="1">E1 ubiquitin-activating protein aos1</fullName>
        <ecNumber evidence="1">6.2.1.45</ecNumber>
    </submittedName>
</protein>
<dbReference type="EC" id="6.2.1.45" evidence="1"/>
<keyword evidence="2" id="KW-1185">Reference proteome</keyword>
<dbReference type="Proteomes" id="UP001139981">
    <property type="component" value="Unassembled WGS sequence"/>
</dbReference>
<evidence type="ECO:0000313" key="1">
    <source>
        <dbReference type="EMBL" id="KAJ2893529.1"/>
    </source>
</evidence>
<reference evidence="1" key="1">
    <citation type="submission" date="2022-07" db="EMBL/GenBank/DDBJ databases">
        <title>Phylogenomic reconstructions and comparative analyses of Kickxellomycotina fungi.</title>
        <authorList>
            <person name="Reynolds N.K."/>
            <person name="Stajich J.E."/>
            <person name="Barry K."/>
            <person name="Grigoriev I.V."/>
            <person name="Crous P."/>
            <person name="Smith M.E."/>
        </authorList>
    </citation>
    <scope>NUCLEOTIDE SEQUENCE</scope>
    <source>
        <strain evidence="1">CBS 190363</strain>
    </source>
</reference>
<name>A0ACC1M3D5_9FUNG</name>
<evidence type="ECO:0000313" key="2">
    <source>
        <dbReference type="Proteomes" id="UP001139981"/>
    </source>
</evidence>
<dbReference type="EMBL" id="JANBVB010000530">
    <property type="protein sequence ID" value="KAJ2893529.1"/>
    <property type="molecule type" value="Genomic_DNA"/>
</dbReference>
<comment type="caution">
    <text evidence="1">The sequence shown here is derived from an EMBL/GenBank/DDBJ whole genome shotgun (WGS) entry which is preliminary data.</text>
</comment>
<sequence>MSQSNGAISKEEEALYDRQIRLWGMEAQNRLRNCSILFVGVKAVTLEACKNLVLGGIGKLAIYDPQPISRLDLETQYYFNEGNVGQPKDKVMAEKLGVLNPLVDIRAASSLDDIEGIDLVVTIGRQERSVGEWRQRGVKSILADAFGLFGYIFVDCLDAHEYIEEGRVNDAKTGESKVVCTSKVATYKSFEESVKAKVPAGNAQRLARKYSPLAFVCQALATMDEEAGQASGEPAVGQFIKDALKERELPLGFVGDELVERVQASWNTEFVPSAAVVGGTLAQEVLKVITLKDMPANNWFTYDGLVSEGITCTL</sequence>
<accession>A0ACC1M3D5</accession>
<keyword evidence="1" id="KW-0436">Ligase</keyword>
<organism evidence="1 2">
    <name type="scientific">Coemansia aciculifera</name>
    <dbReference type="NCBI Taxonomy" id="417176"/>
    <lineage>
        <taxon>Eukaryota</taxon>
        <taxon>Fungi</taxon>
        <taxon>Fungi incertae sedis</taxon>
        <taxon>Zoopagomycota</taxon>
        <taxon>Kickxellomycotina</taxon>
        <taxon>Kickxellomycetes</taxon>
        <taxon>Kickxellales</taxon>
        <taxon>Kickxellaceae</taxon>
        <taxon>Coemansia</taxon>
    </lineage>
</organism>
<gene>
    <name evidence="1" type="primary">AOS1</name>
    <name evidence="1" type="ORF">IWW38_002837</name>
</gene>
<proteinExistence type="predicted"/>